<evidence type="ECO:0000259" key="2">
    <source>
        <dbReference type="Pfam" id="PF24494"/>
    </source>
</evidence>
<keyword evidence="4" id="KW-1185">Reference proteome</keyword>
<sequence>MSSTPHASATTSPNMSAAAQILEKDDFRRRRRRVAKQVLTDLREALKVDEISDHAIDQAIDALKSVQSFDDTKSNGAKKMLTHKRSVSDPNMPLTIWMRLRHSTKPARAYRVQTPDALSSVTPLGAIDASLMLPNVARGVSDNKLRQLVMDHINGSHNGSPFVSIFTDEQHAEQWALNWSERNGGEICNFITLDVSKITRLFSVKELVALLGLKSEIQASESDSWEDEYLVVHQIPSEAIIKKRKMRSHLGFLGTAAEDSGAETWSSNVLRRSITVRHANGLTVQPGDIEEGNGPGRKDSLRDDEAFIERLVSSYQLDRVLET</sequence>
<reference evidence="3 4" key="1">
    <citation type="submission" date="2015-07" db="EMBL/GenBank/DDBJ databases">
        <title>Comparative genomics of the Sigatoka disease complex on banana suggests a link between parallel evolutionary changes in Pseudocercospora fijiensis and Pseudocercospora eumusae and increased virulence on the banana host.</title>
        <authorList>
            <person name="Chang T.-C."/>
            <person name="Salvucci A."/>
            <person name="Crous P.W."/>
            <person name="Stergiopoulos I."/>
        </authorList>
    </citation>
    <scope>NUCLEOTIDE SEQUENCE [LARGE SCALE GENOMIC DNA]</scope>
    <source>
        <strain evidence="3 4">CBS 116634</strain>
    </source>
</reference>
<accession>A0A139HZZ4</accession>
<feature type="region of interest" description="Disordered" evidence="1">
    <location>
        <begin position="1"/>
        <end position="23"/>
    </location>
</feature>
<dbReference type="EMBL" id="LFZO01000496">
    <property type="protein sequence ID" value="KXT08061.1"/>
    <property type="molecule type" value="Genomic_DNA"/>
</dbReference>
<dbReference type="PANTHER" id="PTHR40781">
    <property type="match status" value="1"/>
</dbReference>
<dbReference type="Proteomes" id="UP000073492">
    <property type="component" value="Unassembled WGS sequence"/>
</dbReference>
<evidence type="ECO:0000256" key="1">
    <source>
        <dbReference type="SAM" id="MobiDB-lite"/>
    </source>
</evidence>
<comment type="caution">
    <text evidence="3">The sequence shown here is derived from an EMBL/GenBank/DDBJ whole genome shotgun (WGS) entry which is preliminary data.</text>
</comment>
<dbReference type="OrthoDB" id="3638841at2759"/>
<gene>
    <name evidence="3" type="ORF">AC579_7986</name>
</gene>
<dbReference type="PANTHER" id="PTHR40781:SF1">
    <property type="match status" value="1"/>
</dbReference>
<dbReference type="AlphaFoldDB" id="A0A139HZZ4"/>
<dbReference type="STRING" id="113226.A0A139HZZ4"/>
<dbReference type="Pfam" id="PF24494">
    <property type="entry name" value="DUF7587"/>
    <property type="match status" value="1"/>
</dbReference>
<dbReference type="InterPro" id="IPR056009">
    <property type="entry name" value="DUF7587"/>
</dbReference>
<evidence type="ECO:0000313" key="4">
    <source>
        <dbReference type="Proteomes" id="UP000073492"/>
    </source>
</evidence>
<evidence type="ECO:0000313" key="3">
    <source>
        <dbReference type="EMBL" id="KXT08061.1"/>
    </source>
</evidence>
<feature type="domain" description="DUF7587" evidence="2">
    <location>
        <begin position="106"/>
        <end position="246"/>
    </location>
</feature>
<protein>
    <recommendedName>
        <fullName evidence="2">DUF7587 domain-containing protein</fullName>
    </recommendedName>
</protein>
<organism evidence="3 4">
    <name type="scientific">Pseudocercospora musae</name>
    <dbReference type="NCBI Taxonomy" id="113226"/>
    <lineage>
        <taxon>Eukaryota</taxon>
        <taxon>Fungi</taxon>
        <taxon>Dikarya</taxon>
        <taxon>Ascomycota</taxon>
        <taxon>Pezizomycotina</taxon>
        <taxon>Dothideomycetes</taxon>
        <taxon>Dothideomycetidae</taxon>
        <taxon>Mycosphaerellales</taxon>
        <taxon>Mycosphaerellaceae</taxon>
        <taxon>Pseudocercospora</taxon>
    </lineage>
</organism>
<name>A0A139HZZ4_9PEZI</name>
<proteinExistence type="predicted"/>
<feature type="compositionally biased region" description="Low complexity" evidence="1">
    <location>
        <begin position="1"/>
        <end position="13"/>
    </location>
</feature>
<dbReference type="Gene3D" id="3.90.210.10">
    <property type="entry name" value="Heat-Labile Enterotoxin, subunit A"/>
    <property type="match status" value="1"/>
</dbReference>